<evidence type="ECO:0000256" key="2">
    <source>
        <dbReference type="SAM" id="Phobius"/>
    </source>
</evidence>
<feature type="transmembrane region" description="Helical" evidence="2">
    <location>
        <begin position="232"/>
        <end position="251"/>
    </location>
</feature>
<feature type="transmembrane region" description="Helical" evidence="2">
    <location>
        <begin position="472"/>
        <end position="492"/>
    </location>
</feature>
<proteinExistence type="predicted"/>
<name>A0ABP0SKG4_9DINO</name>
<evidence type="ECO:0000313" key="4">
    <source>
        <dbReference type="Proteomes" id="UP001642464"/>
    </source>
</evidence>
<comment type="caution">
    <text evidence="3">The sequence shown here is derived from an EMBL/GenBank/DDBJ whole genome shotgun (WGS) entry which is preliminary data.</text>
</comment>
<accession>A0ABP0SKG4</accession>
<organism evidence="3 4">
    <name type="scientific">Durusdinium trenchii</name>
    <dbReference type="NCBI Taxonomy" id="1381693"/>
    <lineage>
        <taxon>Eukaryota</taxon>
        <taxon>Sar</taxon>
        <taxon>Alveolata</taxon>
        <taxon>Dinophyceae</taxon>
        <taxon>Suessiales</taxon>
        <taxon>Symbiodiniaceae</taxon>
        <taxon>Durusdinium</taxon>
    </lineage>
</organism>
<dbReference type="Proteomes" id="UP001642464">
    <property type="component" value="Unassembled WGS sequence"/>
</dbReference>
<feature type="transmembrane region" description="Helical" evidence="2">
    <location>
        <begin position="152"/>
        <end position="172"/>
    </location>
</feature>
<feature type="transmembrane region" description="Helical" evidence="2">
    <location>
        <begin position="429"/>
        <end position="451"/>
    </location>
</feature>
<protein>
    <submittedName>
        <fullName evidence="3">Uncharacterized protein</fullName>
    </submittedName>
</protein>
<reference evidence="3 4" key="1">
    <citation type="submission" date="2024-02" db="EMBL/GenBank/DDBJ databases">
        <authorList>
            <person name="Chen Y."/>
            <person name="Shah S."/>
            <person name="Dougan E. K."/>
            <person name="Thang M."/>
            <person name="Chan C."/>
        </authorList>
    </citation>
    <scope>NUCLEOTIDE SEQUENCE [LARGE SCALE GENOMIC DNA]</scope>
</reference>
<sequence>MSERVVHAGRVVEAVTVEDDTIQQFLVHVSNQTPQLTRRRLSVAQQEFRKQLLEGSTPRVVARKHVQEKWTHAYLTVKLAVMVVLCLCLIFTGYKCKQASIEEDVNSVVGQLMMACGVLMLCAAALGAYGAHRVRADIMVDDDGLGTPGQNLLQGYFHVAFTFNIVLFPVSVVLLADPDSFLTYGAYGDTEFYSHASAVLALVITVLSFVSLRPTAMIVTVYEISQSFLESFATILIALAVLGLLLCVSILDYGQFLGTGAVNSTILGTTYAMMGLCVMLVVLSILGFGAALIEHSLLLRLHQMAMVAIFFVMLVTSIVLTSVDMSELVTSNCRTILQVMSHEWWTGVVGCAKYGGAAIGAQVEVLDPDTGSYMYSIEGVGESTRCANPLQNAFAWEHFEPGSGTVPKGCLNEACCQILVNRLSQASSLMAIGIVLLLLCILINIKADAWLIRHTREQTERIKRVSQTRTRVLLGFLTLFIGGAALGIAFLGSPDSEQILPEEIVQSLNKDTLLQASPGLVSLSFQLQRCANLERDGNETDVDCGGDPLLGGCTSRCGIERQCLGDDDCVSQRCNATRGRCREQTAWEKCSNGIRDGLETSIDCGGGQCRMLLSQVLESSNDTDIIGDQELELDAAFLCPLAAACITDADCLSQSCDAVTKTCVDCQDGIKNAAEGDVDCGSPQCREYYRLFAPGASNTSNADQKGLCLDGSSCALSEQCASGMCHDGVCVSCFNGVQDGDETDVDCGGCLCENRCGVGQGCQHMYDCVTHRCTSSCRTGECGTGQCETVFLVAPGDPLAPLLGSSTSFTYIAQECSDGILSSHEADVDCGGSLCVLIGNTCDDGRSCASNGDCSSNQCFDGKCVSCRNQIQDGGETDVDCGGTTCPLRCERGSGCMASSDCTAGHFCWTATALNFTLAFARDFNVSDETLQDVFIPPAQTCQPLTTLNVDIDDTAFFVEGASLSTIYSQITLPVPQVQVVIANSDNNDTDALLDNSTSRRILGANDRRNRRRRLHALGDHADPVVGGLANEASLTNPWKLLCPVTSTFKIEEGNKFVVESANGADVQVLADRTLVIKRTWDSLDPDVRIFPTRCDKTHEDGITITRTDQTSCHWLFVAYGSNLPVATFRIASSTRVSGRVHTNDDVPVAGAFVRLFSRRRGACTNAESDSASCDGASCSTMDHVFDGCHAAAPCCKWRETEGIATSACAGNSEQDTGLIATTDADGYYLFVIPEFVKVISGTRYRFGYTVTHDHFVSSTTNTEFATPGGTTLFPDLYIAPQALEPCGCNTFESTDLENAETLCKNPVNRHCIAREGSCTGILGFMACDNTITFRPTKPKHGPLDEPKLVADERAFLKPNKLAIRKPDAQSNVKPNEKPDNPSADRGPDRIPFCEPVYKPLQGSFQGPDSSPFPESIDEPLQSSITRPNNKPYEEPHDANAGTNESALKGTDASAHFDSCDFEWLMDVVTSGQRYVEDVAATETGDRYFAGIGGFAASWTESFFVDVEGLSECDNMAIRDLKDSIVEARCGEGMFGICSVDEVQVLPGTETFEIKMSFAVDLIEFAILLDRAQGSPITNADTDRFGTALIETYIGCWRKFATISAPYNATVQGHVSFDVRVENLYAFDIDGKVCKMQEAIGRVDLSDPEYFRRFPCAENTKTDFCPTSRVCSGRGVCCDQAAQISNSCPESTHSCAMCWCNDGWGGYNCEDVEAVGSNMNKVKPCGPAAAIGGLGGASEALVNLCAQPSACDENPLLCEYQEEQVADEGCPDGEWLEVFRQRDCSVTLNLGEPVIDGLFQLRKSWRYDIEATPYLYYQYLDRNGTTFPEGFSPYSLMLDNWASLDGEHLLNEHFALYGSAADLARDENRWLYSNYDDNVGFPRDANPGTAKSSAYFYKWAKSYCGIPGRKVSFVKDFGFSLCVPFDTYAPGNLLDQPLSQQTYTVQGMLSDAFTGLGVQARVRLFHGRNPVFEGLQPSRDVSATFTFADAKGSLEGAGATTCASSDIDDEPASGVSTVWLQSSSFAFEDLLPGEYTLVVSHAPGAVAASLAQDPEITVVGNDVGFHTAVQVFAIQESDQTVNVQVIRQIPEGSIVAVFETLADDLELVVEFDADTEGERCTVSKSLLSDGACECSGVKLIRAHSPKDSTAKTTQVLQFENFRDTVYKFFVGRGSPIPTSKYKKHRDDGRCGPLFPLETGEPSQCPPVAVMWEDGTTGLRPCCHITKGFCGSSLAHCESRFSIDYRMFLTDDWMEEYRSDGRCNRPDMLSPSGKTATCPREAPCCSPQAKCGSLAYHCTSDRSISYKPFYEGANAAAANVSALIRAEASEFDTESLDVLTGLLPLEESGLEIRLFSSDGVGNSFGLPDPLEKLNYLDGHEYKKGEATVSSGYMRAFCIDATHGSPQAHEYPAPRFFQWKGELMGMSATCPSEGTCEYLRLSRLRAPGLRSDGVTTPELSGTYFRRYQTTEGYNAHPGFGVSHNADCRAHVLDPRDGRSRWSMHAAELGVLDERTCMTICSESDECELVFFQEYLNWNTQVFNNRCTFHKSIHLCGGINEKWFGEVRERVVFEKRSSSQRAAVWYTRLDTMFLSPEEQVHLYRDETLLEWYIDNDLVPSNGHYAFLPAATDSELPPSVGWRHVLNFEEKQSYTQPTPVQMLAYKDDCAVGGNFPTLNGTAEARGCQCDTSGTTALTGGVAATSCFGFDSCETFHLRIVSEFICVEASPYRNRLMSNLCSTENALQQFIFNKVLQQLEVRALDGSR</sequence>
<evidence type="ECO:0000256" key="1">
    <source>
        <dbReference type="SAM" id="MobiDB-lite"/>
    </source>
</evidence>
<keyword evidence="4" id="KW-1185">Reference proteome</keyword>
<feature type="transmembrane region" description="Helical" evidence="2">
    <location>
        <begin position="73"/>
        <end position="92"/>
    </location>
</feature>
<keyword evidence="2" id="KW-0812">Transmembrane</keyword>
<keyword evidence="2" id="KW-0472">Membrane</keyword>
<feature type="region of interest" description="Disordered" evidence="1">
    <location>
        <begin position="1360"/>
        <end position="1447"/>
    </location>
</feature>
<feature type="transmembrane region" description="Helical" evidence="2">
    <location>
        <begin position="112"/>
        <end position="131"/>
    </location>
</feature>
<gene>
    <name evidence="3" type="ORF">SCF082_LOCUS52318</name>
</gene>
<feature type="transmembrane region" description="Helical" evidence="2">
    <location>
        <begin position="305"/>
        <end position="323"/>
    </location>
</feature>
<evidence type="ECO:0000313" key="3">
    <source>
        <dbReference type="EMBL" id="CAK9112844.1"/>
    </source>
</evidence>
<feature type="transmembrane region" description="Helical" evidence="2">
    <location>
        <begin position="192"/>
        <end position="212"/>
    </location>
</feature>
<feature type="transmembrane region" description="Helical" evidence="2">
    <location>
        <begin position="271"/>
        <end position="293"/>
    </location>
</feature>
<keyword evidence="2" id="KW-1133">Transmembrane helix</keyword>
<dbReference type="EMBL" id="CAXAMM010044038">
    <property type="protein sequence ID" value="CAK9112844.1"/>
    <property type="molecule type" value="Genomic_DNA"/>
</dbReference>